<organism evidence="2 3">
    <name type="scientific">Phytophthora fragariaefolia</name>
    <dbReference type="NCBI Taxonomy" id="1490495"/>
    <lineage>
        <taxon>Eukaryota</taxon>
        <taxon>Sar</taxon>
        <taxon>Stramenopiles</taxon>
        <taxon>Oomycota</taxon>
        <taxon>Peronosporomycetes</taxon>
        <taxon>Peronosporales</taxon>
        <taxon>Peronosporaceae</taxon>
        <taxon>Phytophthora</taxon>
    </lineage>
</organism>
<feature type="domain" description="PUB" evidence="1">
    <location>
        <begin position="23"/>
        <end position="90"/>
    </location>
</feature>
<dbReference type="SMART" id="SM00580">
    <property type="entry name" value="PUG"/>
    <property type="match status" value="1"/>
</dbReference>
<dbReference type="PANTHER" id="PTHR47796">
    <property type="entry name" value="ZINC METALLOPROTEINASE-LIKE PROTEIN"/>
    <property type="match status" value="1"/>
</dbReference>
<dbReference type="InterPro" id="IPR018997">
    <property type="entry name" value="PUB_domain"/>
</dbReference>
<gene>
    <name evidence="2" type="ORF">Pfra01_001669600</name>
</gene>
<keyword evidence="3" id="KW-1185">Reference proteome</keyword>
<name>A0A9W7CYQ8_9STRA</name>
<dbReference type="Pfam" id="PF09409">
    <property type="entry name" value="PUB"/>
    <property type="match status" value="1"/>
</dbReference>
<dbReference type="EMBL" id="BSXT01001896">
    <property type="protein sequence ID" value="GMF45942.1"/>
    <property type="molecule type" value="Genomic_DNA"/>
</dbReference>
<evidence type="ECO:0000313" key="2">
    <source>
        <dbReference type="EMBL" id="GMF45942.1"/>
    </source>
</evidence>
<dbReference type="SUPFAM" id="SSF143503">
    <property type="entry name" value="PUG domain-like"/>
    <property type="match status" value="1"/>
</dbReference>
<accession>A0A9W7CYQ8</accession>
<dbReference type="Gene3D" id="1.20.58.2190">
    <property type="match status" value="1"/>
</dbReference>
<protein>
    <submittedName>
        <fullName evidence="2">Unnamed protein product</fullName>
    </submittedName>
</protein>
<reference evidence="2" key="1">
    <citation type="submission" date="2023-04" db="EMBL/GenBank/DDBJ databases">
        <title>Phytophthora fragariaefolia NBRC 109709.</title>
        <authorList>
            <person name="Ichikawa N."/>
            <person name="Sato H."/>
            <person name="Tonouchi N."/>
        </authorList>
    </citation>
    <scope>NUCLEOTIDE SEQUENCE</scope>
    <source>
        <strain evidence="2">NBRC 109709</strain>
    </source>
</reference>
<evidence type="ECO:0000259" key="1">
    <source>
        <dbReference type="Pfam" id="PF09409"/>
    </source>
</evidence>
<dbReference type="InterPro" id="IPR036339">
    <property type="entry name" value="PUB-like_dom_sf"/>
</dbReference>
<comment type="caution">
    <text evidence="2">The sequence shown here is derived from an EMBL/GenBank/DDBJ whole genome shotgun (WGS) entry which is preliminary data.</text>
</comment>
<proteinExistence type="predicted"/>
<dbReference type="OrthoDB" id="49605at2759"/>
<evidence type="ECO:0000313" key="3">
    <source>
        <dbReference type="Proteomes" id="UP001165121"/>
    </source>
</evidence>
<dbReference type="Proteomes" id="UP001165121">
    <property type="component" value="Unassembled WGS sequence"/>
</dbReference>
<dbReference type="AlphaFoldDB" id="A0A9W7CYQ8"/>
<dbReference type="PANTHER" id="PTHR47796:SF1">
    <property type="entry name" value="OS08G0500800 PROTEIN"/>
    <property type="match status" value="1"/>
</dbReference>
<sequence length="109" mass="12345">MAGDRERRIHNAMQHLQLHYSPDAISKAVSLLYKVVSNIISHPADAKFRSIRKANRLFEGQVAKFPECLEFLLALGFEDQSDKFVLVREDPALLWIARSTLEVLLPTAA</sequence>
<dbReference type="CDD" id="cd10463">
    <property type="entry name" value="PUB_WLM"/>
    <property type="match status" value="1"/>
</dbReference>